<dbReference type="EMBL" id="CADCUO010000208">
    <property type="protein sequence ID" value="CAA9413725.1"/>
    <property type="molecule type" value="Genomic_DNA"/>
</dbReference>
<accession>A0A6J4PKW8</accession>
<reference evidence="1" key="1">
    <citation type="submission" date="2020-02" db="EMBL/GenBank/DDBJ databases">
        <authorList>
            <person name="Meier V. D."/>
        </authorList>
    </citation>
    <scope>NUCLEOTIDE SEQUENCE</scope>
    <source>
        <strain evidence="1">AVDCRST_MAG75</strain>
    </source>
</reference>
<dbReference type="SUPFAM" id="SSF56801">
    <property type="entry name" value="Acetyl-CoA synthetase-like"/>
    <property type="match status" value="1"/>
</dbReference>
<evidence type="ECO:0008006" key="2">
    <source>
        <dbReference type="Google" id="ProtNLM"/>
    </source>
</evidence>
<gene>
    <name evidence="1" type="ORF">AVDCRST_MAG75-2956</name>
</gene>
<protein>
    <recommendedName>
        <fullName evidence="2">TIGR03089 family protein</fullName>
    </recommendedName>
</protein>
<evidence type="ECO:0000313" key="1">
    <source>
        <dbReference type="EMBL" id="CAA9413725.1"/>
    </source>
</evidence>
<dbReference type="NCBIfam" id="TIGR03089">
    <property type="entry name" value="TIGR03089 family protein"/>
    <property type="match status" value="1"/>
</dbReference>
<sequence>MTQIAELLHRRVQTNGAEPLITYYDLGSGERTELSAISFRNWVDKTSNLLVDEYQLEVGDVVALPLALEAPAHWVTLVWATACWQVGAVVDLAGSAEPPRLRVLGPSQVAALAPDELAPTGQTEVVGCSLHPLGLGFREPLPHPMVDYTLEVRSQPDIHAAAQVPEDTDAWHDNERSLTQRELTEVDLAQPGRRTLVRSSDPWACVRDGVVLPLLGNGSAVLVVGQEPDRLARISTDERVDPGPV</sequence>
<dbReference type="InterPro" id="IPR017523">
    <property type="entry name" value="Rv3268"/>
</dbReference>
<proteinExistence type="predicted"/>
<name>A0A6J4PKW8_9ACTN</name>
<organism evidence="1">
    <name type="scientific">uncultured Propionibacteriaceae bacterium</name>
    <dbReference type="NCBI Taxonomy" id="257457"/>
    <lineage>
        <taxon>Bacteria</taxon>
        <taxon>Bacillati</taxon>
        <taxon>Actinomycetota</taxon>
        <taxon>Actinomycetes</taxon>
        <taxon>Propionibacteriales</taxon>
        <taxon>Propionibacteriaceae</taxon>
        <taxon>environmental samples</taxon>
    </lineage>
</organism>
<dbReference type="AlphaFoldDB" id="A0A6J4PKW8"/>